<accession>A0A8J9Z9Z0</accession>
<comment type="similarity">
    <text evidence="2">Belongs to the polycystin family.</text>
</comment>
<feature type="domain" description="Fibronectin type-III" evidence="14">
    <location>
        <begin position="366"/>
        <end position="454"/>
    </location>
</feature>
<feature type="transmembrane region" description="Helical" evidence="11">
    <location>
        <begin position="1257"/>
        <end position="1275"/>
    </location>
</feature>
<dbReference type="GO" id="GO:0050982">
    <property type="term" value="P:detection of mechanical stimulus"/>
    <property type="evidence" value="ECO:0007669"/>
    <property type="project" value="TreeGrafter"/>
</dbReference>
<dbReference type="GO" id="GO:0005509">
    <property type="term" value="F:calcium ion binding"/>
    <property type="evidence" value="ECO:0007669"/>
    <property type="project" value="InterPro"/>
</dbReference>
<dbReference type="InterPro" id="IPR046791">
    <property type="entry name" value="Polycystin_dom"/>
</dbReference>
<feature type="compositionally biased region" description="Polar residues" evidence="10">
    <location>
        <begin position="638"/>
        <end position="649"/>
    </location>
</feature>
<keyword evidence="3 11" id="KW-0812">Transmembrane</keyword>
<dbReference type="InterPro" id="IPR013122">
    <property type="entry name" value="PKD1_2_channel"/>
</dbReference>
<dbReference type="InterPro" id="IPR038765">
    <property type="entry name" value="Papain-like_cys_pep_sf"/>
</dbReference>
<evidence type="ECO:0000256" key="10">
    <source>
        <dbReference type="SAM" id="MobiDB-lite"/>
    </source>
</evidence>
<dbReference type="InterPro" id="IPR001024">
    <property type="entry name" value="PLAT/LH2_dom"/>
</dbReference>
<evidence type="ECO:0000256" key="11">
    <source>
        <dbReference type="SAM" id="Phobius"/>
    </source>
</evidence>
<dbReference type="PROSITE" id="PS50853">
    <property type="entry name" value="FN3"/>
    <property type="match status" value="4"/>
</dbReference>
<feature type="transmembrane region" description="Helical" evidence="11">
    <location>
        <begin position="1862"/>
        <end position="1879"/>
    </location>
</feature>
<reference evidence="15" key="1">
    <citation type="submission" date="2022-01" db="EMBL/GenBank/DDBJ databases">
        <authorList>
            <person name="Braso-Vives M."/>
        </authorList>
    </citation>
    <scope>NUCLEOTIDE SEQUENCE</scope>
</reference>
<evidence type="ECO:0000256" key="8">
    <source>
        <dbReference type="PROSITE-ProRule" id="PRU00152"/>
    </source>
</evidence>
<protein>
    <submittedName>
        <fullName evidence="15">PKD1L3 protein</fullName>
    </submittedName>
</protein>
<feature type="domain" description="Fibronectin type-III" evidence="14">
    <location>
        <begin position="455"/>
        <end position="543"/>
    </location>
</feature>
<evidence type="ECO:0000256" key="12">
    <source>
        <dbReference type="SAM" id="SignalP"/>
    </source>
</evidence>
<dbReference type="InterPro" id="IPR003961">
    <property type="entry name" value="FN3_dom"/>
</dbReference>
<keyword evidence="9" id="KW-0175">Coiled coil</keyword>
<evidence type="ECO:0000256" key="1">
    <source>
        <dbReference type="ARBA" id="ARBA00004141"/>
    </source>
</evidence>
<feature type="domain" description="Fibronectin type-III" evidence="14">
    <location>
        <begin position="277"/>
        <end position="365"/>
    </location>
</feature>
<dbReference type="PRINTS" id="PR01433">
    <property type="entry name" value="POLYCYSTIN2"/>
</dbReference>
<dbReference type="GO" id="GO:0016020">
    <property type="term" value="C:membrane"/>
    <property type="evidence" value="ECO:0007669"/>
    <property type="project" value="UniProtKB-SubCell"/>
</dbReference>
<comment type="subcellular location">
    <subcellularLocation>
        <location evidence="1">Membrane</location>
        <topology evidence="1">Multi-pass membrane protein</topology>
    </subcellularLocation>
</comment>
<dbReference type="CDD" id="cd00063">
    <property type="entry name" value="FN3"/>
    <property type="match status" value="4"/>
</dbReference>
<evidence type="ECO:0000259" key="14">
    <source>
        <dbReference type="PROSITE" id="PS50853"/>
    </source>
</evidence>
<feature type="transmembrane region" description="Helical" evidence="11">
    <location>
        <begin position="1701"/>
        <end position="1719"/>
    </location>
</feature>
<feature type="chain" id="PRO_5035471273" evidence="12">
    <location>
        <begin position="18"/>
        <end position="2339"/>
    </location>
</feature>
<dbReference type="Proteomes" id="UP000838412">
    <property type="component" value="Chromosome 18"/>
</dbReference>
<evidence type="ECO:0000256" key="6">
    <source>
        <dbReference type="ARBA" id="ARBA00023136"/>
    </source>
</evidence>
<feature type="domain" description="Fibronectin type-III" evidence="14">
    <location>
        <begin position="184"/>
        <end position="276"/>
    </location>
</feature>
<organism evidence="15 16">
    <name type="scientific">Branchiostoma lanceolatum</name>
    <name type="common">Common lancelet</name>
    <name type="synonym">Amphioxus lanceolatum</name>
    <dbReference type="NCBI Taxonomy" id="7740"/>
    <lineage>
        <taxon>Eukaryota</taxon>
        <taxon>Metazoa</taxon>
        <taxon>Chordata</taxon>
        <taxon>Cephalochordata</taxon>
        <taxon>Leptocardii</taxon>
        <taxon>Amphioxiformes</taxon>
        <taxon>Branchiostomatidae</taxon>
        <taxon>Branchiostoma</taxon>
    </lineage>
</organism>
<dbReference type="InterPro" id="IPR003915">
    <property type="entry name" value="PKD_2"/>
</dbReference>
<feature type="transmembrane region" description="Helical" evidence="11">
    <location>
        <begin position="1791"/>
        <end position="1810"/>
    </location>
</feature>
<feature type="transmembrane region" description="Helical" evidence="11">
    <location>
        <begin position="1022"/>
        <end position="1044"/>
    </location>
</feature>
<dbReference type="EMBL" id="OV696703">
    <property type="protein sequence ID" value="CAH1250637.1"/>
    <property type="molecule type" value="Genomic_DNA"/>
</dbReference>
<dbReference type="FunFam" id="2.60.60.20:FF:000025">
    <property type="entry name" value="Predicted protein"/>
    <property type="match status" value="1"/>
</dbReference>
<feature type="region of interest" description="Disordered" evidence="10">
    <location>
        <begin position="806"/>
        <end position="835"/>
    </location>
</feature>
<dbReference type="PANTHER" id="PTHR10877">
    <property type="entry name" value="POLYCYSTIN FAMILY MEMBER"/>
    <property type="match status" value="1"/>
</dbReference>
<keyword evidence="6 11" id="KW-0472">Membrane</keyword>
<dbReference type="Gene3D" id="2.60.60.20">
    <property type="entry name" value="PLAT/LH2 domain"/>
    <property type="match status" value="1"/>
</dbReference>
<feature type="compositionally biased region" description="Polar residues" evidence="10">
    <location>
        <begin position="818"/>
        <end position="827"/>
    </location>
</feature>
<evidence type="ECO:0000256" key="4">
    <source>
        <dbReference type="ARBA" id="ARBA00022729"/>
    </source>
</evidence>
<proteinExistence type="inferred from homology"/>
<feature type="region of interest" description="Disordered" evidence="10">
    <location>
        <begin position="638"/>
        <end position="667"/>
    </location>
</feature>
<dbReference type="SMART" id="SM00060">
    <property type="entry name" value="FN3"/>
    <property type="match status" value="4"/>
</dbReference>
<dbReference type="SUPFAM" id="SSF49265">
    <property type="entry name" value="Fibronectin type III"/>
    <property type="match status" value="2"/>
</dbReference>
<feature type="coiled-coil region" evidence="9">
    <location>
        <begin position="2039"/>
        <end position="2073"/>
    </location>
</feature>
<evidence type="ECO:0000256" key="7">
    <source>
        <dbReference type="ARBA" id="ARBA00023180"/>
    </source>
</evidence>
<gene>
    <name evidence="15" type="primary">PKD1L3</name>
    <name evidence="15" type="ORF">BLAG_LOCUS11294</name>
</gene>
<feature type="transmembrane region" description="Helical" evidence="11">
    <location>
        <begin position="1830"/>
        <end position="1850"/>
    </location>
</feature>
<dbReference type="PROSITE" id="PS51257">
    <property type="entry name" value="PROKAR_LIPOPROTEIN"/>
    <property type="match status" value="1"/>
</dbReference>
<evidence type="ECO:0000256" key="2">
    <source>
        <dbReference type="ARBA" id="ARBA00007200"/>
    </source>
</evidence>
<dbReference type="OrthoDB" id="10052651at2759"/>
<evidence type="ECO:0000313" key="16">
    <source>
        <dbReference type="Proteomes" id="UP000838412"/>
    </source>
</evidence>
<feature type="domain" description="PLAT" evidence="13">
    <location>
        <begin position="1092"/>
        <end position="1210"/>
    </location>
</feature>
<evidence type="ECO:0000256" key="5">
    <source>
        <dbReference type="ARBA" id="ARBA00022989"/>
    </source>
</evidence>
<dbReference type="SMART" id="SM00308">
    <property type="entry name" value="LH2"/>
    <property type="match status" value="1"/>
</dbReference>
<dbReference type="Gene3D" id="2.60.40.10">
    <property type="entry name" value="Immunoglobulins"/>
    <property type="match status" value="4"/>
</dbReference>
<dbReference type="PROSITE" id="PS50095">
    <property type="entry name" value="PLAT"/>
    <property type="match status" value="1"/>
</dbReference>
<dbReference type="Pfam" id="PF20519">
    <property type="entry name" value="Polycystin_dom"/>
    <property type="match status" value="1"/>
</dbReference>
<keyword evidence="4 12" id="KW-0732">Signal</keyword>
<keyword evidence="5 11" id="KW-1133">Transmembrane helix</keyword>
<feature type="region of interest" description="Disordered" evidence="10">
    <location>
        <begin position="24"/>
        <end position="63"/>
    </location>
</feature>
<feature type="transmembrane region" description="Helical" evidence="11">
    <location>
        <begin position="1299"/>
        <end position="1320"/>
    </location>
</feature>
<dbReference type="GO" id="GO:0005262">
    <property type="term" value="F:calcium channel activity"/>
    <property type="evidence" value="ECO:0007669"/>
    <property type="project" value="TreeGrafter"/>
</dbReference>
<feature type="transmembrane region" description="Helical" evidence="11">
    <location>
        <begin position="1405"/>
        <end position="1424"/>
    </location>
</feature>
<feature type="transmembrane region" description="Helical" evidence="11">
    <location>
        <begin position="1891"/>
        <end position="1913"/>
    </location>
</feature>
<sequence length="2339" mass="261387">MKIQLLLLTFLAGTACAKPLKAVEEPEKTHGDAHAQTADGHGRTSGLGRPTENPDVGPGPGFDDWMEGDVTLRDVEGSFNTDKVLYVVQMSLPIGTCVLVYEIRVVQVGNYTNNIKDFVLERSSVHPYVWEVVESSDAVPVRTTEHFGDFDATSQYWRITMTSITGWAVWLKDFCFFGHKVTPPPEDFQMTYITETSVTVAWKQRTNSLAIHHKIWIRRSDTADSLFTQLVATGQTDLTFTDLTPDTEYVISATSINRQSEGPAVNLTVGTMTPPPEDFQMTYITETSVTVAWKQRTNSLAIHHRIWIRRSDTTDSLFTQLVATGQTDLTFTDLTPGTEYVISATSFNRHSEGPAVILTVGTKTDSPMALEVEQKTTNTITISWLPPEAVLTAYNITYTQSGRSTTMMTPGDADSYVLTDLVPGTQYDVDLVAVSRVGKSIAIGISVVTDTDPPSSLRVTKSSTTWMFLEWTPAVANILYYDVDISDEYGGEGTLMRLDGNKTSYNITGLVPEITYVIKMAAYSEYSRSVDITYSNSTGSMSSLELQQLVQGLEQSLPEEVGPEDILAVSSNINEIIKPGDGFASEIPPSVLETTAGIIEKLASAAEGSQDISIENMETIADALLQTASAVINALPKTETQTDSNSDNVFESDLIDTSSTDLSPKQQLKMLKEKEREKEDMQRKASQSIVASLDQVAETLLALQPEDVEYHSSFKTENLAVNVARFSSDEELILDSGDIVATIPPTPGSKTHDMRDVKTLLFKKNPYSWSESTGGQNISSSVTFLTIESKNSGSETKGQEVKLDMPFVPSEERGQPTGRPSQVTTKRPSTEDDNTNGTTMAYHAFNVQYDNVIPVVSMNWWDVEATFHVYISYGSPPTEEKYDEKRVIKEDGYEAWLRGTNFSTSFIPNTTNHDGRILYVGVQKLGSVSFAKHQQQPTVQILSKDDYTLSISAVGCSSWKDSNNQWKLEGCDADIDLDHGTISCRCHMTERKVSVGTMTLPLPNSINFINAFKNFRNLSENYVVFSIVVTEYILYILLMVFLCVDFHRIWMTFRHPVSQISPISGDSGGENNQRKPLDKVTLLPPDRMPAPHVYQITVTTGSMFGAGTTSRIGFQLFGSEGTSPVKMLNPEGEALVRGSTLHFVMPVRHSLGEVMTLHIWHDNSGEGDTSSWFLGSFIVRDIEKDVASYFTCNDWLSSEKGDGEVQKVVHASTEEELTSFTNVFNEGSRDVFYDKHLWASALVAAPVGFSFTQAQRLSCCFTLLNTMMLASAMWYKAENATADTRVLNLGFVRFAIEELYISLMTVLTVLPVNLILLQLFRMEEQLSVNTPEMSIRPSKQASGYFRKTLLRLAKYVAWVTVFLVSTISAFFVILYSMDWGKEKSDSWMKAFILSFMGSSCVADTLQIFVLAVVLAAIFSLPFLAKPPTIQKEDLQLNLWNSTAPKNVYPPAKPDGQLARKKKELSKKSASVLKEFLLLFIFVALLFYIAQADRDQQAFYETQSVSNNILHKYDAIKTPDQFYAWTEAVLLPTLYPATWYNGRDMKYLDRQFAHNTGSFRLGPPRLTQVRQLAGSMARKSVSDLGWNFHLGNVSGTSWRFEVQEMLTHPNDTFECTNRHSFDVPLGHDSAVSFFHVLKENNFIDKYTKSVTIALNFYNPSLKLFSVVNMIIDRSGVGHLLPRASITSFKLFQYESDADYKDLLVHILFTLVLAVMVYKELKAMKNTGWKYFTSKWNALVCISLIGTATTISVFIKRYLVASETLEMVAKSKGELGFERFVDLQTAAYWDACFNHILGLVVFINTISLLRVVRFSEPIGKLLALPGVMKGELISFVVVAAVAFMAFISSGFLIFGSEMESYTDLYHTAFALFEMMLGRFFAQDMLDSNPLTGPIFFSTFMICIFILLMNFLMTIICDAISADVDVNHDRELADHMWKSFGAMFGFHSTPNKEEKPGVLKMEELNAKICIIREKLDEGLDICNSILPSRRQEKHQKDKEVPRFLKYGHCNTSYHIIREELKLATTVEENQNSTAGIEVAQQLADANVDNFDIETEIKNLEQEYEKEEKLHHENKENKLLTEVRMQTKQIEDILSRVNRGTTKPTVQKVSRCIQIAAAPGARKKQNVTIATHGGELQPSRNMWIPDLKLTAEDKTILQSDDMLTDKHIHAAQMLLRRQYPGLAGLQDTVVGASAYGYKRVSGEGLQIHHAGILHWVVSSSIGGHVNVYNSLPSKINASLEHQLCQCYAPPSKIDTDVLTVKVPSVQVQGSRFTCGLFAIAWAVDIAMGTDVTQVRYKESRMRAHLLDCFERGHLSPFPQVRRITSRRTSAEHRIPLAAATLPI</sequence>
<dbReference type="PANTHER" id="PTHR10877:SF194">
    <property type="entry name" value="LOCATION OF VULVA DEFECTIVE 1"/>
    <property type="match status" value="1"/>
</dbReference>
<dbReference type="Pfam" id="PF00041">
    <property type="entry name" value="fn3"/>
    <property type="match status" value="4"/>
</dbReference>
<feature type="transmembrane region" description="Helical" evidence="11">
    <location>
        <begin position="1355"/>
        <end position="1377"/>
    </location>
</feature>
<dbReference type="InterPro" id="IPR013783">
    <property type="entry name" value="Ig-like_fold"/>
</dbReference>
<feature type="compositionally biased region" description="Basic and acidic residues" evidence="10">
    <location>
        <begin position="24"/>
        <end position="33"/>
    </location>
</feature>
<dbReference type="InterPro" id="IPR036116">
    <property type="entry name" value="FN3_sf"/>
</dbReference>
<dbReference type="SUPFAM" id="SSF49723">
    <property type="entry name" value="Lipase/lipooxygenase domain (PLAT/LH2 domain)"/>
    <property type="match status" value="1"/>
</dbReference>
<dbReference type="SUPFAM" id="SSF54001">
    <property type="entry name" value="Cysteine proteinases"/>
    <property type="match status" value="1"/>
</dbReference>
<dbReference type="InterPro" id="IPR036392">
    <property type="entry name" value="PLAT/LH2_dom_sf"/>
</dbReference>
<feature type="transmembrane region" description="Helical" evidence="11">
    <location>
        <begin position="1734"/>
        <end position="1753"/>
    </location>
</feature>
<evidence type="ECO:0000313" key="15">
    <source>
        <dbReference type="EMBL" id="CAH1250637.1"/>
    </source>
</evidence>
<feature type="transmembrane region" description="Helical" evidence="11">
    <location>
        <begin position="1471"/>
        <end position="1489"/>
    </location>
</feature>
<evidence type="ECO:0000256" key="9">
    <source>
        <dbReference type="SAM" id="Coils"/>
    </source>
</evidence>
<evidence type="ECO:0000256" key="3">
    <source>
        <dbReference type="ARBA" id="ARBA00022692"/>
    </source>
</evidence>
<keyword evidence="7" id="KW-0325">Glycoprotein</keyword>
<name>A0A8J9Z9Z0_BRALA</name>
<keyword evidence="16" id="KW-1185">Reference proteome</keyword>
<evidence type="ECO:0000259" key="13">
    <source>
        <dbReference type="PROSITE" id="PS50095"/>
    </source>
</evidence>
<dbReference type="Pfam" id="PF01477">
    <property type="entry name" value="PLAT"/>
    <property type="match status" value="1"/>
</dbReference>
<dbReference type="Pfam" id="PF08016">
    <property type="entry name" value="PKD_channel"/>
    <property type="match status" value="1"/>
</dbReference>
<dbReference type="InterPro" id="IPR051223">
    <property type="entry name" value="Polycystin"/>
</dbReference>
<feature type="signal peptide" evidence="12">
    <location>
        <begin position="1"/>
        <end position="17"/>
    </location>
</feature>
<comment type="caution">
    <text evidence="8">Lacks conserved residue(s) required for the propagation of feature annotation.</text>
</comment>
<feature type="compositionally biased region" description="Low complexity" evidence="10">
    <location>
        <begin position="655"/>
        <end position="667"/>
    </location>
</feature>